<dbReference type="SUPFAM" id="SSF54909">
    <property type="entry name" value="Dimeric alpha+beta barrel"/>
    <property type="match status" value="1"/>
</dbReference>
<dbReference type="EMBL" id="LR962863">
    <property type="protein sequence ID" value="CAD7360751.1"/>
    <property type="molecule type" value="Genomic_DNA"/>
</dbReference>
<dbReference type="GO" id="GO:0004497">
    <property type="term" value="F:monooxygenase activity"/>
    <property type="evidence" value="ECO:0007669"/>
    <property type="project" value="UniProtKB-KW"/>
</dbReference>
<evidence type="ECO:0000256" key="3">
    <source>
        <dbReference type="ARBA" id="ARBA00032861"/>
    </source>
</evidence>
<reference evidence="6" key="1">
    <citation type="submission" date="2018-06" db="EMBL/GenBank/DDBJ databases">
        <authorList>
            <consortium name="Pathogen Informatics"/>
            <person name="Doyle S."/>
        </authorList>
    </citation>
    <scope>NUCLEOTIDE SEQUENCE [LARGE SCALE GENOMIC DNA]</scope>
    <source>
        <strain evidence="6">NCTC12218</strain>
    </source>
</reference>
<evidence type="ECO:0000313" key="6">
    <source>
        <dbReference type="EMBL" id="SUM90404.1"/>
    </source>
</evidence>
<dbReference type="InterPro" id="IPR007138">
    <property type="entry name" value="ABM_dom"/>
</dbReference>
<dbReference type="PANTHER" id="PTHR34474">
    <property type="entry name" value="SIGNAL TRANSDUCTION PROTEIN TRAP"/>
    <property type="match status" value="1"/>
</dbReference>
<dbReference type="Pfam" id="PF03992">
    <property type="entry name" value="ABM"/>
    <property type="match status" value="1"/>
</dbReference>
<name>A0A7Z7QS15_STASC</name>
<evidence type="ECO:0000256" key="1">
    <source>
        <dbReference type="ARBA" id="ARBA00009267"/>
    </source>
</evidence>
<reference evidence="5 7" key="2">
    <citation type="submission" date="2020-11" db="EMBL/GenBank/DDBJ databases">
        <authorList>
            <consortium name="Pathogen Informatics"/>
        </authorList>
    </citation>
    <scope>NUCLEOTIDE SEQUENCE [LARGE SCALE GENOMIC DNA]</scope>
    <source>
        <strain evidence="5 7">NCTC12218</strain>
    </source>
</reference>
<dbReference type="Gene3D" id="3.30.70.100">
    <property type="match status" value="1"/>
</dbReference>
<dbReference type="PROSITE" id="PS51725">
    <property type="entry name" value="ABM"/>
    <property type="match status" value="1"/>
</dbReference>
<gene>
    <name evidence="6" type="ORF">NCTC12218_02453</name>
</gene>
<comment type="similarity">
    <text evidence="1">Belongs to the TRAP family.</text>
</comment>
<protein>
    <recommendedName>
        <fullName evidence="2">Signal transduction protein TRAP</fullName>
    </recommendedName>
    <alternativeName>
        <fullName evidence="3">Target of RNAIII-activating protein</fullName>
    </alternativeName>
</protein>
<evidence type="ECO:0000259" key="4">
    <source>
        <dbReference type="PROSITE" id="PS51725"/>
    </source>
</evidence>
<keyword evidence="6" id="KW-0503">Monooxygenase</keyword>
<accession>A0A7Z7QS15</accession>
<dbReference type="InterPro" id="IPR011008">
    <property type="entry name" value="Dimeric_a/b-barrel"/>
</dbReference>
<dbReference type="EMBL" id="UHEF01000001">
    <property type="protein sequence ID" value="SUM90404.1"/>
    <property type="molecule type" value="Genomic_DNA"/>
</dbReference>
<evidence type="ECO:0000313" key="7">
    <source>
        <dbReference type="Proteomes" id="UP000264146"/>
    </source>
</evidence>
<proteinExistence type="inferred from homology"/>
<keyword evidence="6" id="KW-0560">Oxidoreductase</keyword>
<dbReference type="PANTHER" id="PTHR34474:SF2">
    <property type="entry name" value="SIGNAL TRANSDUCTION PROTEIN TRAP"/>
    <property type="match status" value="1"/>
</dbReference>
<organism evidence="6">
    <name type="scientific">Staphylococcus schleiferi</name>
    <dbReference type="NCBI Taxonomy" id="1295"/>
    <lineage>
        <taxon>Bacteria</taxon>
        <taxon>Bacillati</taxon>
        <taxon>Bacillota</taxon>
        <taxon>Bacilli</taxon>
        <taxon>Bacillales</taxon>
        <taxon>Staphylococcaceae</taxon>
        <taxon>Staphylococcus</taxon>
    </lineage>
</organism>
<feature type="domain" description="ABM" evidence="4">
    <location>
        <begin position="44"/>
        <end position="139"/>
    </location>
</feature>
<dbReference type="AlphaFoldDB" id="A0A7Z7QS15"/>
<dbReference type="InterPro" id="IPR050404">
    <property type="entry name" value="Heme-degrading_MO"/>
</dbReference>
<sequence>MILSHKDHLYQIEENDLTTTIYKNNDAKTYTAIENIGTLSPDHFCVMNYIKVARYSEAIFEERFLNRTSYLGETPGFVALRVLRPYDPQNHYIILSLWDDRDSFETWQMSSHYKSIYKEHHQLEGLNQEVIDLNASYLIKFDIY</sequence>
<evidence type="ECO:0000313" key="5">
    <source>
        <dbReference type="EMBL" id="CAD7360751.1"/>
    </source>
</evidence>
<evidence type="ECO:0000256" key="2">
    <source>
        <dbReference type="ARBA" id="ARBA00018486"/>
    </source>
</evidence>
<dbReference type="RefSeq" id="WP_126495992.1">
    <property type="nucleotide sequence ID" value="NZ_LR962863.1"/>
</dbReference>
<dbReference type="Proteomes" id="UP000264146">
    <property type="component" value="Chromosome"/>
</dbReference>